<feature type="active site" description="Proton acceptor" evidence="7">
    <location>
        <position position="372"/>
    </location>
</feature>
<evidence type="ECO:0000256" key="2">
    <source>
        <dbReference type="ARBA" id="ARBA00007983"/>
    </source>
</evidence>
<evidence type="ECO:0000256" key="5">
    <source>
        <dbReference type="ARBA" id="ARBA00023002"/>
    </source>
</evidence>
<dbReference type="Gene3D" id="3.10.450.40">
    <property type="match status" value="2"/>
</dbReference>
<dbReference type="EMBL" id="SPRH01000002">
    <property type="protein sequence ID" value="TIC04795.1"/>
    <property type="molecule type" value="Genomic_DNA"/>
</dbReference>
<keyword evidence="3 9" id="KW-0479">Metal-binding</keyword>
<dbReference type="PANTHER" id="PTHR10638">
    <property type="entry name" value="COPPER AMINE OXIDASE"/>
    <property type="match status" value="1"/>
</dbReference>
<feature type="domain" description="Copper amine oxidase N2-terminal" evidence="12">
    <location>
        <begin position="46"/>
        <end position="127"/>
    </location>
</feature>
<comment type="cofactor">
    <cofactor evidence="9">
        <name>Cu cation</name>
        <dbReference type="ChEBI" id="CHEBI:23378"/>
    </cofactor>
    <text evidence="9">Contains 1 topaquinone per subunit.</text>
</comment>
<dbReference type="InterPro" id="IPR015798">
    <property type="entry name" value="Cu_amine_oxidase_C"/>
</dbReference>
<evidence type="ECO:0000256" key="6">
    <source>
        <dbReference type="ARBA" id="ARBA00023008"/>
    </source>
</evidence>
<evidence type="ECO:0000259" key="11">
    <source>
        <dbReference type="Pfam" id="PF01179"/>
    </source>
</evidence>
<keyword evidence="6 9" id="KW-0186">Copper</keyword>
<keyword evidence="4 7" id="KW-0801">TPQ</keyword>
<feature type="domain" description="Copper amine oxidase catalytic" evidence="11">
    <location>
        <begin position="298"/>
        <end position="706"/>
    </location>
</feature>
<feature type="signal peptide" evidence="10">
    <location>
        <begin position="1"/>
        <end position="21"/>
    </location>
</feature>
<dbReference type="GO" id="GO:0048038">
    <property type="term" value="F:quinone binding"/>
    <property type="evidence" value="ECO:0007669"/>
    <property type="project" value="InterPro"/>
</dbReference>
<keyword evidence="10" id="KW-0732">Signal</keyword>
<evidence type="ECO:0000256" key="3">
    <source>
        <dbReference type="ARBA" id="ARBA00022723"/>
    </source>
</evidence>
<dbReference type="InterPro" id="IPR015800">
    <property type="entry name" value="Cu_amine_oxidase_N2"/>
</dbReference>
<dbReference type="Pfam" id="PF01179">
    <property type="entry name" value="Cu_amine_oxid"/>
    <property type="match status" value="1"/>
</dbReference>
<organism evidence="13 14">
    <name type="scientific">Wallemia mellicola</name>
    <dbReference type="NCBI Taxonomy" id="1708541"/>
    <lineage>
        <taxon>Eukaryota</taxon>
        <taxon>Fungi</taxon>
        <taxon>Dikarya</taxon>
        <taxon>Basidiomycota</taxon>
        <taxon>Wallemiomycotina</taxon>
        <taxon>Wallemiomycetes</taxon>
        <taxon>Wallemiales</taxon>
        <taxon>Wallemiaceae</taxon>
        <taxon>Wallemia</taxon>
    </lineage>
</organism>
<accession>A0A4T0P3Y6</accession>
<evidence type="ECO:0000256" key="9">
    <source>
        <dbReference type="RuleBase" id="RU000672"/>
    </source>
</evidence>
<proteinExistence type="inferred from homology"/>
<dbReference type="InterPro" id="IPR000269">
    <property type="entry name" value="Cu_amine_oxidase"/>
</dbReference>
<dbReference type="SUPFAM" id="SSF54416">
    <property type="entry name" value="Amine oxidase N-terminal region"/>
    <property type="match status" value="2"/>
</dbReference>
<dbReference type="GO" id="GO:0005886">
    <property type="term" value="C:plasma membrane"/>
    <property type="evidence" value="ECO:0007669"/>
    <property type="project" value="TreeGrafter"/>
</dbReference>
<gene>
    <name evidence="13" type="ORF">E3Q17_00176</name>
</gene>
<feature type="active site" description="Schiff-base intermediate with substrate; via topaquinone" evidence="7">
    <location>
        <position position="461"/>
    </location>
</feature>
<dbReference type="PANTHER" id="PTHR10638:SF20">
    <property type="entry name" value="AMINE OXIDASE"/>
    <property type="match status" value="1"/>
</dbReference>
<dbReference type="Gene3D" id="2.70.98.20">
    <property type="entry name" value="Copper amine oxidase, catalytic domain"/>
    <property type="match status" value="1"/>
</dbReference>
<dbReference type="GO" id="GO:0009308">
    <property type="term" value="P:amine metabolic process"/>
    <property type="evidence" value="ECO:0007669"/>
    <property type="project" value="UniProtKB-UniRule"/>
</dbReference>
<comment type="cofactor">
    <cofactor evidence="1">
        <name>Cu cation</name>
        <dbReference type="ChEBI" id="CHEBI:23378"/>
    </cofactor>
</comment>
<comment type="similarity">
    <text evidence="2 9">Belongs to the copper/topaquinone oxidase family.</text>
</comment>
<reference evidence="13 14" key="1">
    <citation type="submission" date="2019-03" db="EMBL/GenBank/DDBJ databases">
        <title>Sequencing 25 genomes of Wallemia mellicola.</title>
        <authorList>
            <person name="Gostincar C."/>
        </authorList>
    </citation>
    <scope>NUCLEOTIDE SEQUENCE [LARGE SCALE GENOMIC DNA]</scope>
    <source>
        <strain evidence="13 14">EXF-1262</strain>
    </source>
</reference>
<evidence type="ECO:0000256" key="10">
    <source>
        <dbReference type="SAM" id="SignalP"/>
    </source>
</evidence>
<dbReference type="EC" id="1.4.3.-" evidence="9"/>
<dbReference type="Pfam" id="PF02727">
    <property type="entry name" value="Cu_amine_oxidN2"/>
    <property type="match status" value="1"/>
</dbReference>
<evidence type="ECO:0000256" key="4">
    <source>
        <dbReference type="ARBA" id="ARBA00022772"/>
    </source>
</evidence>
<evidence type="ECO:0000256" key="8">
    <source>
        <dbReference type="PIRSR" id="PIRSR600269-51"/>
    </source>
</evidence>
<sequence>MHLLFLTFIGISLVFVLKVRQSNTYTSPTVRAPKVNPFKELSNAELTSLNDWLMDPNQSLNLKVIDQADLRDNYIDYIELWQPNKEDTIKYLDQGAPKPNRMAKVHIVNGADKPPIIKTLLVGPLPVSSDTKVENLADEIYHNPKIPWNAKTSHPVENIERSNIISKVFGAISPALNDLLGAPWSFNNYDTGFVPNNGDGSFRHPWVELMLSQNNSAMWFAYTGFFARFDFSNQDTSEWKLLKLFYGNRKWNSTDSFMNDFESGRIRASPKVNLTDMQWALRSVKGNTRDLEELPAPRAYSPNGPRYRFDTAERYVSWLDWSFYISYSPEQGVGLYDVRFKDERIAYEITLQDAISNYGGSDPLQAYTAYLDRGFNLLTKCKFGMGTSITTLIRNYDCSHEATYLNVNYYESGNNRVKNDTICMFEHDLQKPLSRHSQSSDTGSTSGVAFEIRSIYTVGNYDYLLSFLLYPEGSIEIEVAASVYLQTTYFDPFGSSYGTRVSSTSSGSIHDHVITFKVDLDIAGKENSIEKRQVVVSKDKFDWMDDDEPPLRQKKINSSVMNREQDAIIDWDGNISSLWLIGNQNSTNTYGYPRYYRIIPHSVIHNIVDGYKMERNAKFADHHAFVTVNKDNGRSASSFFNAFLPQRPPVDFTKLYEDNEMIRQQDLTLWCSVGFRHIPRAEDVPNTLFIAAKSLSFSPFNYGNETLSRDLRNSYYAVADDNGHLLAKDNGIDLEESCSMPAFNTLDRFT</sequence>
<dbReference type="GO" id="GO:0008131">
    <property type="term" value="F:primary methylamine oxidase activity"/>
    <property type="evidence" value="ECO:0007669"/>
    <property type="project" value="InterPro"/>
</dbReference>
<dbReference type="GO" id="GO:0005507">
    <property type="term" value="F:copper ion binding"/>
    <property type="evidence" value="ECO:0007669"/>
    <property type="project" value="InterPro"/>
</dbReference>
<dbReference type="SUPFAM" id="SSF49998">
    <property type="entry name" value="Amine oxidase catalytic domain"/>
    <property type="match status" value="1"/>
</dbReference>
<evidence type="ECO:0000259" key="12">
    <source>
        <dbReference type="Pfam" id="PF02727"/>
    </source>
</evidence>
<dbReference type="InterPro" id="IPR036460">
    <property type="entry name" value="Cu_amine_oxidase_C_sf"/>
</dbReference>
<comment type="PTM">
    <text evidence="8 9">Topaquinone (TPQ) is generated by copper-dependent autoxidation of a specific tyrosyl residue.</text>
</comment>
<feature type="chain" id="PRO_5020555872" description="Amine oxidase" evidence="10">
    <location>
        <begin position="22"/>
        <end position="750"/>
    </location>
</feature>
<comment type="caution">
    <text evidence="13">The sequence shown here is derived from an EMBL/GenBank/DDBJ whole genome shotgun (WGS) entry which is preliminary data.</text>
</comment>
<evidence type="ECO:0000313" key="13">
    <source>
        <dbReference type="EMBL" id="TIC04795.1"/>
    </source>
</evidence>
<dbReference type="AlphaFoldDB" id="A0A4T0P3Y6"/>
<dbReference type="PRINTS" id="PR00766">
    <property type="entry name" value="CUDAOXIDASE"/>
</dbReference>
<feature type="modified residue" description="2',4',5'-topaquinone" evidence="8">
    <location>
        <position position="461"/>
    </location>
</feature>
<dbReference type="Proteomes" id="UP000307169">
    <property type="component" value="Unassembled WGS sequence"/>
</dbReference>
<keyword evidence="5 9" id="KW-0560">Oxidoreductase</keyword>
<evidence type="ECO:0000256" key="7">
    <source>
        <dbReference type="PIRSR" id="PIRSR600269-50"/>
    </source>
</evidence>
<evidence type="ECO:0000313" key="14">
    <source>
        <dbReference type="Proteomes" id="UP000307169"/>
    </source>
</evidence>
<protein>
    <recommendedName>
        <fullName evidence="9">Amine oxidase</fullName>
        <ecNumber evidence="9">1.4.3.-</ecNumber>
    </recommendedName>
</protein>
<name>A0A4T0P3Y6_9BASI</name>
<evidence type="ECO:0000256" key="1">
    <source>
        <dbReference type="ARBA" id="ARBA00001935"/>
    </source>
</evidence>
<dbReference type="InterPro" id="IPR016182">
    <property type="entry name" value="Cu_amine_oxidase_N-reg"/>
</dbReference>